<dbReference type="InterPro" id="IPR001650">
    <property type="entry name" value="Helicase_C-like"/>
</dbReference>
<dbReference type="CDD" id="cd18805">
    <property type="entry name" value="SF2_C_suv3"/>
    <property type="match status" value="1"/>
</dbReference>
<dbReference type="GO" id="GO:0005524">
    <property type="term" value="F:ATP binding"/>
    <property type="evidence" value="ECO:0007669"/>
    <property type="project" value="UniProtKB-KW"/>
</dbReference>
<dbReference type="Proteomes" id="UP000467700">
    <property type="component" value="Unassembled WGS sequence"/>
</dbReference>
<keyword evidence="8" id="KW-0496">Mitochondrion</keyword>
<proteinExistence type="predicted"/>
<dbReference type="Pfam" id="PF00271">
    <property type="entry name" value="Helicase_C"/>
    <property type="match status" value="1"/>
</dbReference>
<evidence type="ECO:0000313" key="13">
    <source>
        <dbReference type="Proteomes" id="UP000467700"/>
    </source>
</evidence>
<evidence type="ECO:0000256" key="5">
    <source>
        <dbReference type="ARBA" id="ARBA00022806"/>
    </source>
</evidence>
<evidence type="ECO:0000256" key="1">
    <source>
        <dbReference type="ARBA" id="ARBA00004173"/>
    </source>
</evidence>
<feature type="domain" description="Helicase C-terminal" evidence="11">
    <location>
        <begin position="395"/>
        <end position="587"/>
    </location>
</feature>
<dbReference type="GO" id="GO:0016787">
    <property type="term" value="F:hydrolase activity"/>
    <property type="evidence" value="ECO:0007669"/>
    <property type="project" value="UniProtKB-KW"/>
</dbReference>
<comment type="caution">
    <text evidence="12">The sequence shown here is derived from an EMBL/GenBank/DDBJ whole genome shotgun (WGS) entry which is preliminary data.</text>
</comment>
<dbReference type="SUPFAM" id="SSF52540">
    <property type="entry name" value="P-loop containing nucleoside triphosphate hydrolases"/>
    <property type="match status" value="1"/>
</dbReference>
<organism evidence="12 13">
    <name type="scientific">Cyclocybe aegerita</name>
    <name type="common">Black poplar mushroom</name>
    <name type="synonym">Agrocybe aegerita</name>
    <dbReference type="NCBI Taxonomy" id="1973307"/>
    <lineage>
        <taxon>Eukaryota</taxon>
        <taxon>Fungi</taxon>
        <taxon>Dikarya</taxon>
        <taxon>Basidiomycota</taxon>
        <taxon>Agaricomycotina</taxon>
        <taxon>Agaricomycetes</taxon>
        <taxon>Agaricomycetidae</taxon>
        <taxon>Agaricales</taxon>
        <taxon>Agaricineae</taxon>
        <taxon>Bolbitiaceae</taxon>
        <taxon>Cyclocybe</taxon>
    </lineage>
</organism>
<dbReference type="PROSITE" id="PS51194">
    <property type="entry name" value="HELICASE_CTER"/>
    <property type="match status" value="1"/>
</dbReference>
<dbReference type="Pfam" id="PF12513">
    <property type="entry name" value="SUV3_C"/>
    <property type="match status" value="1"/>
</dbReference>
<dbReference type="AlphaFoldDB" id="A0A8S0VQS4"/>
<dbReference type="EMBL" id="CACVBS010000031">
    <property type="protein sequence ID" value="CAA7260985.1"/>
    <property type="molecule type" value="Genomic_DNA"/>
</dbReference>
<dbReference type="OrthoDB" id="6692397at2759"/>
<feature type="compositionally biased region" description="Basic and acidic residues" evidence="10">
    <location>
        <begin position="43"/>
        <end position="63"/>
    </location>
</feature>
<keyword evidence="4" id="KW-0378">Hydrolase</keyword>
<dbReference type="Pfam" id="PF22527">
    <property type="entry name" value="DEXQc_Suv3"/>
    <property type="match status" value="1"/>
</dbReference>
<reference evidence="12 13" key="1">
    <citation type="submission" date="2020-01" db="EMBL/GenBank/DDBJ databases">
        <authorList>
            <person name="Gupta K D."/>
        </authorList>
    </citation>
    <scope>NUCLEOTIDE SEQUENCE [LARGE SCALE GENOMIC DNA]</scope>
</reference>
<comment type="catalytic activity">
    <reaction evidence="9">
        <text>ATP + H2O = ADP + phosphate + H(+)</text>
        <dbReference type="Rhea" id="RHEA:13065"/>
        <dbReference type="ChEBI" id="CHEBI:15377"/>
        <dbReference type="ChEBI" id="CHEBI:15378"/>
        <dbReference type="ChEBI" id="CHEBI:30616"/>
        <dbReference type="ChEBI" id="CHEBI:43474"/>
        <dbReference type="ChEBI" id="CHEBI:456216"/>
        <dbReference type="EC" id="3.6.4.13"/>
    </reaction>
</comment>
<comment type="subcellular location">
    <subcellularLocation>
        <location evidence="1">Mitochondrion</location>
    </subcellularLocation>
</comment>
<dbReference type="GO" id="GO:0003724">
    <property type="term" value="F:RNA helicase activity"/>
    <property type="evidence" value="ECO:0007669"/>
    <property type="project" value="UniProtKB-EC"/>
</dbReference>
<keyword evidence="13" id="KW-1185">Reference proteome</keyword>
<dbReference type="PANTHER" id="PTHR12131">
    <property type="entry name" value="ATP-DEPENDENT RNA AND DNA HELICASE"/>
    <property type="match status" value="1"/>
</dbReference>
<dbReference type="InterPro" id="IPR027417">
    <property type="entry name" value="P-loop_NTPase"/>
</dbReference>
<dbReference type="SMART" id="SM00490">
    <property type="entry name" value="HELICc"/>
    <property type="match status" value="1"/>
</dbReference>
<feature type="region of interest" description="Disordered" evidence="10">
    <location>
        <begin position="30"/>
        <end position="102"/>
    </location>
</feature>
<evidence type="ECO:0000256" key="4">
    <source>
        <dbReference type="ARBA" id="ARBA00022801"/>
    </source>
</evidence>
<evidence type="ECO:0000256" key="2">
    <source>
        <dbReference type="ARBA" id="ARBA00012552"/>
    </source>
</evidence>
<dbReference type="Gene3D" id="1.20.58.1080">
    <property type="match status" value="1"/>
</dbReference>
<dbReference type="InterPro" id="IPR055206">
    <property type="entry name" value="DEXQc_SUV3"/>
</dbReference>
<evidence type="ECO:0000256" key="3">
    <source>
        <dbReference type="ARBA" id="ARBA00022741"/>
    </source>
</evidence>
<accession>A0A8S0VQS4</accession>
<dbReference type="EC" id="3.6.4.13" evidence="2"/>
<dbReference type="GO" id="GO:0000965">
    <property type="term" value="P:mitochondrial RNA 3'-end processing"/>
    <property type="evidence" value="ECO:0007669"/>
    <property type="project" value="TreeGrafter"/>
</dbReference>
<dbReference type="InterPro" id="IPR022192">
    <property type="entry name" value="SUV3_C"/>
</dbReference>
<evidence type="ECO:0000256" key="9">
    <source>
        <dbReference type="ARBA" id="ARBA00047984"/>
    </source>
</evidence>
<dbReference type="GO" id="GO:0045025">
    <property type="term" value="C:mitochondrial degradosome"/>
    <property type="evidence" value="ECO:0007669"/>
    <property type="project" value="TreeGrafter"/>
</dbReference>
<evidence type="ECO:0000256" key="7">
    <source>
        <dbReference type="ARBA" id="ARBA00022946"/>
    </source>
</evidence>
<keyword evidence="5" id="KW-0347">Helicase</keyword>
<protein>
    <recommendedName>
        <fullName evidence="2">RNA helicase</fullName>
        <ecNumber evidence="2">3.6.4.13</ecNumber>
    </recommendedName>
</protein>
<evidence type="ECO:0000256" key="10">
    <source>
        <dbReference type="SAM" id="MobiDB-lite"/>
    </source>
</evidence>
<dbReference type="InterPro" id="IPR050699">
    <property type="entry name" value="RNA-DNA_Helicase"/>
</dbReference>
<evidence type="ECO:0000256" key="6">
    <source>
        <dbReference type="ARBA" id="ARBA00022840"/>
    </source>
</evidence>
<dbReference type="Gene3D" id="1.20.272.40">
    <property type="match status" value="1"/>
</dbReference>
<evidence type="ECO:0000259" key="11">
    <source>
        <dbReference type="PROSITE" id="PS51194"/>
    </source>
</evidence>
<dbReference type="FunFam" id="3.40.50.300:FF:000269">
    <property type="entry name" value="ATP-dependent RNA helicase SUPV3L1, mitochondrial"/>
    <property type="match status" value="1"/>
</dbReference>
<dbReference type="Gene3D" id="3.40.50.300">
    <property type="entry name" value="P-loop containing nucleotide triphosphate hydrolases"/>
    <property type="match status" value="2"/>
</dbReference>
<keyword evidence="3" id="KW-0547">Nucleotide-binding</keyword>
<sequence length="824" mass="92598">MLRNTCVRCRISLRHTDELLAWMRRGRRHRSQSSAFPGLEPFDADKHSRRPRSDIDDIEPFPRKERKPGPRGALKQTRHPAATPQKPLPSPLATSSRKVHSPFDHHHKIPVLSEEEVVPFFEERAIAWATDPVVLDRLQDYGIPDLDGRKLLNAFESEVRSGELSKPTNYTSYGLQRFAQPHDRTSVDVIYTTIFFSWASRPANQKHLQNQLKISPDTLYTIERLMETTDRWFPADEFPEARMMHRKIIMHVGPTNSGKTHHALRALAAARTGVYAGPLRLLAHEIWERLNTGQIVPLGVEESAPTEGGGPRKGNPAYARPCNMITGEEQKMVGINVPLLSSTVEMLSFVHGFDVAVIDEIQMISDPDRGAGWTNAVLGIRANEVHLCGEETAVPVVQELLKHTGDEVIVRRYERLTPLVVEEESLNGDLTKVRKGDCIVTFSRSNIFGLKRVVEEKTGMRCAVVYGRLPPEVRSEQAALFNDPDSGYDVIIGSDAIGMGLNLRIKRVIFEATAKHEGTGKMTRLSVSSVKQIAGRAGRYGQQQSQTDLGGFVTTIHPEDLQYLRDCIAQPYQPLPYARVGLDKQLLGELSSCLPPHTPMSTLLEAPMFIGRLPAHARYADKHHLSAACTFIDYNWHDMSNEDRVLLLFAPVPWRDFETTNVIKRLLLKHKTSMSVNLAHAIKSTNFMETLQLMEGAMQAQAHGAPSKVSLSTTSKSLVQLESFHKVIVFYVWMSFRNPVVYADYDNVMELKERLEVVLNWCLLNLSKALDFSQKVTSPLIKSSKLKVEHKTKHQLRKENLLQRLDQASLLPSASLASSIATSS</sequence>
<dbReference type="FunFam" id="3.40.50.300:FF:000957">
    <property type="entry name" value="ATP-dependent RNA helicase SUV3L, mitochondrial"/>
    <property type="match status" value="1"/>
</dbReference>
<evidence type="ECO:0000313" key="12">
    <source>
        <dbReference type="EMBL" id="CAA7260985.1"/>
    </source>
</evidence>
<name>A0A8S0VQS4_CYCAE</name>
<keyword evidence="7" id="KW-0809">Transit peptide</keyword>
<gene>
    <name evidence="12" type="ORF">AAE3_LOCUS3123</name>
</gene>
<keyword evidence="6" id="KW-0067">ATP-binding</keyword>
<dbReference type="PANTHER" id="PTHR12131:SF1">
    <property type="entry name" value="ATP-DEPENDENT RNA HELICASE SUPV3L1, MITOCHONDRIAL-RELATED"/>
    <property type="match status" value="1"/>
</dbReference>
<evidence type="ECO:0000256" key="8">
    <source>
        <dbReference type="ARBA" id="ARBA00023128"/>
    </source>
</evidence>